<feature type="chain" id="PRO_5017616738" evidence="4">
    <location>
        <begin position="21"/>
        <end position="919"/>
    </location>
</feature>
<name>A0A3E1EV37_9FLAO</name>
<comment type="subcellular location">
    <subcellularLocation>
        <location evidence="1">Cell outer membrane</location>
    </subcellularLocation>
</comment>
<keyword evidence="2" id="KW-0472">Membrane</keyword>
<dbReference type="GO" id="GO:0009279">
    <property type="term" value="C:cell outer membrane"/>
    <property type="evidence" value="ECO:0007669"/>
    <property type="project" value="UniProtKB-SubCell"/>
</dbReference>
<feature type="signal peptide" evidence="4">
    <location>
        <begin position="1"/>
        <end position="20"/>
    </location>
</feature>
<organism evidence="6 7">
    <name type="scientific">Brumimicrobium aurantiacum</name>
    <dbReference type="NCBI Taxonomy" id="1737063"/>
    <lineage>
        <taxon>Bacteria</taxon>
        <taxon>Pseudomonadati</taxon>
        <taxon>Bacteroidota</taxon>
        <taxon>Flavobacteriia</taxon>
        <taxon>Flavobacteriales</taxon>
        <taxon>Crocinitomicaceae</taxon>
        <taxon>Brumimicrobium</taxon>
    </lineage>
</organism>
<proteinExistence type="predicted"/>
<evidence type="ECO:0000256" key="2">
    <source>
        <dbReference type="ARBA" id="ARBA00023136"/>
    </source>
</evidence>
<dbReference type="OrthoDB" id="1682379at2"/>
<dbReference type="InterPro" id="IPR036942">
    <property type="entry name" value="Beta-barrel_TonB_sf"/>
</dbReference>
<dbReference type="InterPro" id="IPR008969">
    <property type="entry name" value="CarboxyPept-like_regulatory"/>
</dbReference>
<dbReference type="InterPro" id="IPR041700">
    <property type="entry name" value="OMP_b-brl_3"/>
</dbReference>
<evidence type="ECO:0000256" key="1">
    <source>
        <dbReference type="ARBA" id="ARBA00004442"/>
    </source>
</evidence>
<dbReference type="SUPFAM" id="SSF56935">
    <property type="entry name" value="Porins"/>
    <property type="match status" value="1"/>
</dbReference>
<keyword evidence="3" id="KW-0998">Cell outer membrane</keyword>
<evidence type="ECO:0000256" key="4">
    <source>
        <dbReference type="SAM" id="SignalP"/>
    </source>
</evidence>
<accession>A0A3E1EV37</accession>
<feature type="domain" description="Outer membrane protein beta-barrel" evidence="5">
    <location>
        <begin position="451"/>
        <end position="899"/>
    </location>
</feature>
<keyword evidence="7" id="KW-1185">Reference proteome</keyword>
<dbReference type="SUPFAM" id="SSF49464">
    <property type="entry name" value="Carboxypeptidase regulatory domain-like"/>
    <property type="match status" value="1"/>
</dbReference>
<keyword evidence="6" id="KW-0675">Receptor</keyword>
<dbReference type="Gene3D" id="2.40.170.20">
    <property type="entry name" value="TonB-dependent receptor, beta-barrel domain"/>
    <property type="match status" value="1"/>
</dbReference>
<sequence>MKMNKLLALCIILITSFSYAQEMKFSGVVNDTINDQPLENAVVMAVRLSDSKLLGFTRTEADGSFNLSGVIIDTMELVVSHHKFDEKRYYIIGSEENNEIHIPNIILPEQATQLDEVVVYANKEPIYFRGDTLVYVADSFATKENAMVEDLLKNLPGLEVDDDGNVSSQGQKVTKVLVDGDEFFGSDPTIATRNLTADGVEKVEVYEAEDETSSNSEEKIQVLDVKLKEDAKKGYFGKVAGSGGFNSEYFKDLPNGSGFYEGEVLANYFNKDLKVSVFALGSNTPNTGFSYRDASRFGLTNEMNGGWRSTMGGSNLNGLPENYKGGFYFSNKLTDKLKLGVNYTYNDSRLTTEQVTNSEYFFTDTTYSKQDSSFNEQMQQSHTVNFNLEYDLNKSTKLSMKSNLTVRNEESLNTNESNFLNTDGQRFSATNVRNESKADGLEGNVELELNKKFKKRFRELDVLYQFGYTEMERNNGLNSELYYGQFATPDSIFDQQRNIENNTTGHRVTIDYVEPITRSFRLKFQYKLDYFYGQQATSTFDRTPTGYDAYASLYSNDFSNTRMENRGALGLLFKGRKQSIEIGSRVRNVMIDNLNNESGEVINQNVDNILPYLEYSYNFSNAHKLRFVYSTYSSQPSLDQLQPVRDNSNPNSLVIGNPNLQPNYTHNMNLNYNKWNALKQSYLYAGAYFNYTDNAFSNSVYYSPTGQSVSTAINVDGNMYGGFYAGGGIPIFKKLLSLRPQASGNYYKSNSEINNVMNTIENYSVDGELGIEMRTDTIEVSISAGLSYNDPRSSLSSGLNEAYTVQRYKASVFYELPWRFFIESDAVYEINSQRAEGFNATPFIWNAKLNKRFLKTGNLVVHASIYDIFNQNIGISRNVGTNIITDVRSRIIARYFMIGATLRFNNNKTKADEGRGHWF</sequence>
<protein>
    <submittedName>
        <fullName evidence="6">TonB-dependent receptor</fullName>
    </submittedName>
</protein>
<comment type="caution">
    <text evidence="6">The sequence shown here is derived from an EMBL/GenBank/DDBJ whole genome shotgun (WGS) entry which is preliminary data.</text>
</comment>
<evidence type="ECO:0000313" key="7">
    <source>
        <dbReference type="Proteomes" id="UP000257127"/>
    </source>
</evidence>
<keyword evidence="4" id="KW-0732">Signal</keyword>
<evidence type="ECO:0000313" key="6">
    <source>
        <dbReference type="EMBL" id="RFC53417.1"/>
    </source>
</evidence>
<dbReference type="Pfam" id="PF14905">
    <property type="entry name" value="OMP_b-brl_3"/>
    <property type="match status" value="1"/>
</dbReference>
<gene>
    <name evidence="6" type="ORF">DXU93_13380</name>
</gene>
<evidence type="ECO:0000259" key="5">
    <source>
        <dbReference type="Pfam" id="PF14905"/>
    </source>
</evidence>
<evidence type="ECO:0000256" key="3">
    <source>
        <dbReference type="ARBA" id="ARBA00023237"/>
    </source>
</evidence>
<reference evidence="6 7" key="1">
    <citation type="submission" date="2018-08" db="EMBL/GenBank/DDBJ databases">
        <title>The draft genome squence of Brumimicrobium sp. N62.</title>
        <authorList>
            <person name="Du Z.-J."/>
            <person name="Luo H.-R."/>
        </authorList>
    </citation>
    <scope>NUCLEOTIDE SEQUENCE [LARGE SCALE GENOMIC DNA]</scope>
    <source>
        <strain evidence="6 7">N62</strain>
    </source>
</reference>
<dbReference type="EMBL" id="QURB01000009">
    <property type="protein sequence ID" value="RFC53417.1"/>
    <property type="molecule type" value="Genomic_DNA"/>
</dbReference>
<dbReference type="AlphaFoldDB" id="A0A3E1EV37"/>
<dbReference type="Proteomes" id="UP000257127">
    <property type="component" value="Unassembled WGS sequence"/>
</dbReference>